<dbReference type="AlphaFoldDB" id="A0A397S6T0"/>
<dbReference type="Proteomes" id="UP000265703">
    <property type="component" value="Unassembled WGS sequence"/>
</dbReference>
<keyword evidence="2" id="KW-1185">Reference proteome</keyword>
<organism evidence="1 2">
    <name type="scientific">Glomus cerebriforme</name>
    <dbReference type="NCBI Taxonomy" id="658196"/>
    <lineage>
        <taxon>Eukaryota</taxon>
        <taxon>Fungi</taxon>
        <taxon>Fungi incertae sedis</taxon>
        <taxon>Mucoromycota</taxon>
        <taxon>Glomeromycotina</taxon>
        <taxon>Glomeromycetes</taxon>
        <taxon>Glomerales</taxon>
        <taxon>Glomeraceae</taxon>
        <taxon>Glomus</taxon>
    </lineage>
</organism>
<evidence type="ECO:0000313" key="2">
    <source>
        <dbReference type="Proteomes" id="UP000265703"/>
    </source>
</evidence>
<dbReference type="EMBL" id="QKYT01001061">
    <property type="protein sequence ID" value="RIA80045.1"/>
    <property type="molecule type" value="Genomic_DNA"/>
</dbReference>
<proteinExistence type="predicted"/>
<evidence type="ECO:0000313" key="1">
    <source>
        <dbReference type="EMBL" id="RIA80045.1"/>
    </source>
</evidence>
<gene>
    <name evidence="1" type="ORF">C1645_839393</name>
</gene>
<protein>
    <submittedName>
        <fullName evidence="1">Uncharacterized protein</fullName>
    </submittedName>
</protein>
<accession>A0A397S6T0</accession>
<sequence>MSTIPNDKYCTILEEEEDMFSVVCTNDGKKLWEYGIVPYVSTIMKLSYVGRIGGKQELHGSMDKEKWPHPIGSAMHKLIHVLRFYYES</sequence>
<comment type="caution">
    <text evidence="1">The sequence shown here is derived from an EMBL/GenBank/DDBJ whole genome shotgun (WGS) entry which is preliminary data.</text>
</comment>
<dbReference type="STRING" id="658196.A0A397S6T0"/>
<name>A0A397S6T0_9GLOM</name>
<reference evidence="1 2" key="1">
    <citation type="submission" date="2018-06" db="EMBL/GenBank/DDBJ databases">
        <title>Comparative genomics reveals the genomic features of Rhizophagus irregularis, R. cerebriforme, R. diaphanum and Gigaspora rosea, and their symbiotic lifestyle signature.</title>
        <authorList>
            <person name="Morin E."/>
            <person name="San Clemente H."/>
            <person name="Chen E.C.H."/>
            <person name="De La Providencia I."/>
            <person name="Hainaut M."/>
            <person name="Kuo A."/>
            <person name="Kohler A."/>
            <person name="Murat C."/>
            <person name="Tang N."/>
            <person name="Roy S."/>
            <person name="Loubradou J."/>
            <person name="Henrissat B."/>
            <person name="Grigoriev I.V."/>
            <person name="Corradi N."/>
            <person name="Roux C."/>
            <person name="Martin F.M."/>
        </authorList>
    </citation>
    <scope>NUCLEOTIDE SEQUENCE [LARGE SCALE GENOMIC DNA]</scope>
    <source>
        <strain evidence="1 2">DAOM 227022</strain>
    </source>
</reference>
<dbReference type="OrthoDB" id="2354756at2759"/>